<feature type="chain" id="PRO_5040826884" evidence="11">
    <location>
        <begin position="32"/>
        <end position="913"/>
    </location>
</feature>
<protein>
    <submittedName>
        <fullName evidence="14">TonB-dependent receptor</fullName>
    </submittedName>
</protein>
<evidence type="ECO:0000256" key="10">
    <source>
        <dbReference type="RuleBase" id="RU003357"/>
    </source>
</evidence>
<evidence type="ECO:0000256" key="2">
    <source>
        <dbReference type="ARBA" id="ARBA00022448"/>
    </source>
</evidence>
<dbReference type="SUPFAM" id="SSF56935">
    <property type="entry name" value="Porins"/>
    <property type="match status" value="1"/>
</dbReference>
<dbReference type="Gene3D" id="2.60.40.1120">
    <property type="entry name" value="Carboxypeptidase-like, regulatory domain"/>
    <property type="match status" value="1"/>
</dbReference>
<dbReference type="Gene3D" id="2.170.130.10">
    <property type="entry name" value="TonB-dependent receptor, plug domain"/>
    <property type="match status" value="1"/>
</dbReference>
<dbReference type="InterPro" id="IPR037066">
    <property type="entry name" value="Plug_dom_sf"/>
</dbReference>
<evidence type="ECO:0000259" key="13">
    <source>
        <dbReference type="Pfam" id="PF07715"/>
    </source>
</evidence>
<evidence type="ECO:0000256" key="11">
    <source>
        <dbReference type="SAM" id="SignalP"/>
    </source>
</evidence>
<evidence type="ECO:0000313" key="14">
    <source>
        <dbReference type="EMBL" id="MCR6508845.1"/>
    </source>
</evidence>
<comment type="similarity">
    <text evidence="10">Belongs to the TonB-dependent receptor family.</text>
</comment>
<reference evidence="14" key="1">
    <citation type="journal article" date="2022" name="Arch. Microbiol.">
        <title>Bacteroides muris sp. nov. isolated from the cecum of wild-derived house mice.</title>
        <authorList>
            <person name="Fokt H."/>
            <person name="Unni R."/>
            <person name="Repnik U."/>
            <person name="Schmitz R.A."/>
            <person name="Bramkamp M."/>
            <person name="Baines J.F."/>
            <person name="Unterweger D."/>
        </authorList>
    </citation>
    <scope>NUCLEOTIDE SEQUENCE</scope>
    <source>
        <strain evidence="14">KH569_7</strain>
    </source>
</reference>
<dbReference type="InterPro" id="IPR008969">
    <property type="entry name" value="CarboxyPept-like_regulatory"/>
</dbReference>
<evidence type="ECO:0000259" key="12">
    <source>
        <dbReference type="Pfam" id="PF00593"/>
    </source>
</evidence>
<evidence type="ECO:0000256" key="7">
    <source>
        <dbReference type="ARBA" id="ARBA00023136"/>
    </source>
</evidence>
<feature type="domain" description="TonB-dependent receptor-like beta-barrel" evidence="12">
    <location>
        <begin position="378"/>
        <end position="852"/>
    </location>
</feature>
<dbReference type="EMBL" id="JAMZEE010000028">
    <property type="protein sequence ID" value="MCR6508845.1"/>
    <property type="molecule type" value="Genomic_DNA"/>
</dbReference>
<feature type="domain" description="TonB-dependent receptor plug" evidence="13">
    <location>
        <begin position="240"/>
        <end position="316"/>
    </location>
</feature>
<evidence type="ECO:0000256" key="3">
    <source>
        <dbReference type="ARBA" id="ARBA00022452"/>
    </source>
</evidence>
<dbReference type="SUPFAM" id="SSF49464">
    <property type="entry name" value="Carboxypeptidase regulatory domain-like"/>
    <property type="match status" value="1"/>
</dbReference>
<keyword evidence="5 11" id="KW-0732">Signal</keyword>
<comment type="subcellular location">
    <subcellularLocation>
        <location evidence="1">Cell outer membrane</location>
        <topology evidence="1">Multi-pass membrane protein</topology>
    </subcellularLocation>
</comment>
<dbReference type="InterPro" id="IPR039426">
    <property type="entry name" value="TonB-dep_rcpt-like"/>
</dbReference>
<proteinExistence type="inferred from homology"/>
<dbReference type="InterPro" id="IPR000531">
    <property type="entry name" value="Beta-barrel_TonB"/>
</dbReference>
<dbReference type="InterPro" id="IPR036942">
    <property type="entry name" value="Beta-barrel_TonB_sf"/>
</dbReference>
<dbReference type="PANTHER" id="PTHR30069">
    <property type="entry name" value="TONB-DEPENDENT OUTER MEMBRANE RECEPTOR"/>
    <property type="match status" value="1"/>
</dbReference>
<dbReference type="Gene3D" id="3.55.50.30">
    <property type="match status" value="1"/>
</dbReference>
<evidence type="ECO:0000256" key="8">
    <source>
        <dbReference type="ARBA" id="ARBA00023170"/>
    </source>
</evidence>
<dbReference type="Gene3D" id="2.40.170.20">
    <property type="entry name" value="TonB-dependent receptor, beta-barrel domain"/>
    <property type="match status" value="1"/>
</dbReference>
<reference evidence="14" key="2">
    <citation type="submission" date="2022-04" db="EMBL/GenBank/DDBJ databases">
        <authorList>
            <person name="Fokt H."/>
            <person name="Baines J."/>
        </authorList>
    </citation>
    <scope>NUCLEOTIDE SEQUENCE</scope>
    <source>
        <strain evidence="14">KH569_7</strain>
    </source>
</reference>
<evidence type="ECO:0000256" key="5">
    <source>
        <dbReference type="ARBA" id="ARBA00022729"/>
    </source>
</evidence>
<dbReference type="GO" id="GO:0015344">
    <property type="term" value="F:siderophore uptake transmembrane transporter activity"/>
    <property type="evidence" value="ECO:0007669"/>
    <property type="project" value="TreeGrafter"/>
</dbReference>
<comment type="caution">
    <text evidence="14">The sequence shown here is derived from an EMBL/GenBank/DDBJ whole genome shotgun (WGS) entry which is preliminary data.</text>
</comment>
<sequence>MTSSTICSHHRIRTVLLMCVVLLSVSLHAQAQNKETRINLNIRNATLESFVKQLENATGFSFIYGEEVKLTHRITLEMKQKNISEILQRAFENEPITFEISGKHILLHKRPVPQKPVSRKFTISGYVTDGASSETLIGANILESRRSTGTATNPFGFYSLTLPEGETELVFSYLGYESRHSRFELTKDTLLNVRLDSNNQLAEVVVLSDKREAGIESTAMGAHEIPMTQIRHTPSILGEADLLKTIQLMPGVQAGMEGFAGMYVRGGGPDQNLVMLDGIPVYNADHLLGVFSIFTPEAVKNTTLFKSSFPARYGGRLSSIVDVRTNDGDMHKYHGAFSIGLLTDKLHIEGPIWKERTSFSFSARAIPTLFFKNLIVDKDDTYSDKYNYYFYDVNAKVNHKLSDRSRIFLSFYKGKDHYHYDSYYHGDNYNNSIKNYSKDNSHLNWGNTIAYSRWNYVLNSKLFCNTTVSYNKYEMGLDENMEDAYTVANKIQDRYYYSSKFNSGIRDWSARMDFDYTPMPQHHIKFGAEYIHHTFRPGIATSKIQDIDNGALQEDTVYNTSNSHAMRGQEISFYAEDNFNVNARLSLNAGVRTSLFHTQGKSYHSLQPRLSARYDLGQGYSAKASYTCMAQYVHLLSSTPLSMPTDLWVPITKDISPMYANQYSIGGYYSGLPGWEFSVEGYYKQMKNILEYQDGVSFFGTSTNWEEKVEMGEGRSFGLELMAQKTLGKTTGWLAYTLSKTDHRFKNGTINQGRWFPYKYDRRHSISLNFSHKFSDRIDAGASWIFNTGGCITIPERATIIVSPDGVIEETGYISGRNNYRLPASHRLNLGVNFNKKTKHGIRTWNISIYNAYNAMNPNIVYSKYKNNGYNVYYNDFYESIYHGNTGQKKAQTVIKKITILPCIPSVTYTYRF</sequence>
<dbReference type="Pfam" id="PF00593">
    <property type="entry name" value="TonB_dep_Rec_b-barrel"/>
    <property type="match status" value="1"/>
</dbReference>
<dbReference type="Pfam" id="PF13715">
    <property type="entry name" value="CarbopepD_reg_2"/>
    <property type="match status" value="1"/>
</dbReference>
<keyword evidence="4" id="KW-0812">Transmembrane</keyword>
<name>A0A9X2SX53_9BACE</name>
<keyword evidence="8 14" id="KW-0675">Receptor</keyword>
<dbReference type="GO" id="GO:0044718">
    <property type="term" value="P:siderophore transmembrane transport"/>
    <property type="evidence" value="ECO:0007669"/>
    <property type="project" value="TreeGrafter"/>
</dbReference>
<keyword evidence="6 10" id="KW-0798">TonB box</keyword>
<dbReference type="RefSeq" id="WP_257940779.1">
    <property type="nucleotide sequence ID" value="NZ_JAMZEE010000028.1"/>
</dbReference>
<feature type="signal peptide" evidence="11">
    <location>
        <begin position="1"/>
        <end position="31"/>
    </location>
</feature>
<gene>
    <name evidence="14" type="ORF">M1B78_11915</name>
</gene>
<dbReference type="GO" id="GO:0009279">
    <property type="term" value="C:cell outer membrane"/>
    <property type="evidence" value="ECO:0007669"/>
    <property type="project" value="UniProtKB-SubCell"/>
</dbReference>
<keyword evidence="2" id="KW-0813">Transport</keyword>
<keyword evidence="9" id="KW-0998">Cell outer membrane</keyword>
<dbReference type="Proteomes" id="UP001143810">
    <property type="component" value="Unassembled WGS sequence"/>
</dbReference>
<dbReference type="PANTHER" id="PTHR30069:SF29">
    <property type="entry name" value="HEMOGLOBIN AND HEMOGLOBIN-HAPTOGLOBIN-BINDING PROTEIN 1-RELATED"/>
    <property type="match status" value="1"/>
</dbReference>
<evidence type="ECO:0000256" key="4">
    <source>
        <dbReference type="ARBA" id="ARBA00022692"/>
    </source>
</evidence>
<keyword evidence="7 10" id="KW-0472">Membrane</keyword>
<dbReference type="AlphaFoldDB" id="A0A9X2SX53"/>
<dbReference type="Pfam" id="PF07715">
    <property type="entry name" value="Plug"/>
    <property type="match status" value="1"/>
</dbReference>
<evidence type="ECO:0000256" key="6">
    <source>
        <dbReference type="ARBA" id="ARBA00023077"/>
    </source>
</evidence>
<keyword evidence="3" id="KW-1134">Transmembrane beta strand</keyword>
<evidence type="ECO:0000256" key="1">
    <source>
        <dbReference type="ARBA" id="ARBA00004571"/>
    </source>
</evidence>
<evidence type="ECO:0000313" key="15">
    <source>
        <dbReference type="Proteomes" id="UP001143810"/>
    </source>
</evidence>
<evidence type="ECO:0000256" key="9">
    <source>
        <dbReference type="ARBA" id="ARBA00023237"/>
    </source>
</evidence>
<accession>A0A9X2SX53</accession>
<organism evidence="14 15">
    <name type="scientific">Bacteroides muris</name>
    <name type="common">ex Fokt et al. 2023</name>
    <dbReference type="NCBI Taxonomy" id="2937417"/>
    <lineage>
        <taxon>Bacteria</taxon>
        <taxon>Pseudomonadati</taxon>
        <taxon>Bacteroidota</taxon>
        <taxon>Bacteroidia</taxon>
        <taxon>Bacteroidales</taxon>
        <taxon>Bacteroidaceae</taxon>
        <taxon>Bacteroides</taxon>
    </lineage>
</organism>
<dbReference type="InterPro" id="IPR012910">
    <property type="entry name" value="Plug_dom"/>
</dbReference>